<dbReference type="EMBL" id="CCNE01000005">
    <property type="protein sequence ID" value="CDX50736.1"/>
    <property type="molecule type" value="Genomic_DNA"/>
</dbReference>
<gene>
    <name evidence="2" type="ORF">MPL3365_130121</name>
</gene>
<dbReference type="AlphaFoldDB" id="A0A090G2J0"/>
<name>A0A090G2J0_MESPL</name>
<evidence type="ECO:0000313" key="3">
    <source>
        <dbReference type="Proteomes" id="UP000046122"/>
    </source>
</evidence>
<accession>A0A090G2J0</accession>
<sequence length="34" mass="3494">MAQSIGPASKTGNDILNQPGDTSLGNSFLFPSID</sequence>
<feature type="region of interest" description="Disordered" evidence="1">
    <location>
        <begin position="1"/>
        <end position="34"/>
    </location>
</feature>
<evidence type="ECO:0000256" key="1">
    <source>
        <dbReference type="SAM" id="MobiDB-lite"/>
    </source>
</evidence>
<proteinExistence type="predicted"/>
<feature type="compositionally biased region" description="Polar residues" evidence="1">
    <location>
        <begin position="10"/>
        <end position="26"/>
    </location>
</feature>
<evidence type="ECO:0000313" key="2">
    <source>
        <dbReference type="EMBL" id="CDX50736.1"/>
    </source>
</evidence>
<protein>
    <submittedName>
        <fullName evidence="2">Uncharacterized protein</fullName>
    </submittedName>
</protein>
<organism evidence="2 3">
    <name type="scientific">Mesorhizobium plurifarium</name>
    <dbReference type="NCBI Taxonomy" id="69974"/>
    <lineage>
        <taxon>Bacteria</taxon>
        <taxon>Pseudomonadati</taxon>
        <taxon>Pseudomonadota</taxon>
        <taxon>Alphaproteobacteria</taxon>
        <taxon>Hyphomicrobiales</taxon>
        <taxon>Phyllobacteriaceae</taxon>
        <taxon>Mesorhizobium</taxon>
    </lineage>
</organism>
<reference evidence="2 3" key="1">
    <citation type="submission" date="2014-08" db="EMBL/GenBank/DDBJ databases">
        <authorList>
            <person name="Moulin Lionel"/>
        </authorList>
    </citation>
    <scope>NUCLEOTIDE SEQUENCE [LARGE SCALE GENOMIC DNA]</scope>
</reference>
<dbReference type="Proteomes" id="UP000046122">
    <property type="component" value="Unassembled WGS sequence"/>
</dbReference>